<protein>
    <recommendedName>
        <fullName evidence="7">Fibronectin type-III domain-containing protein</fullName>
    </recommendedName>
</protein>
<keyword evidence="3" id="KW-0378">Hydrolase</keyword>
<dbReference type="CDD" id="cd00063">
    <property type="entry name" value="FN3"/>
    <property type="match status" value="1"/>
</dbReference>
<dbReference type="SUPFAM" id="SSF49265">
    <property type="entry name" value="Fibronectin type III"/>
    <property type="match status" value="1"/>
</dbReference>
<evidence type="ECO:0000256" key="5">
    <source>
        <dbReference type="SAM" id="Phobius"/>
    </source>
</evidence>
<dbReference type="RefSeq" id="WP_203776790.1">
    <property type="nucleotide sequence ID" value="NZ_BAAAYJ010000084.1"/>
</dbReference>
<dbReference type="InterPro" id="IPR051553">
    <property type="entry name" value="Ran_GTPase-activating"/>
</dbReference>
<evidence type="ECO:0000256" key="1">
    <source>
        <dbReference type="ARBA" id="ARBA00022658"/>
    </source>
</evidence>
<dbReference type="GO" id="GO:0000272">
    <property type="term" value="P:polysaccharide catabolic process"/>
    <property type="evidence" value="ECO:0007669"/>
    <property type="project" value="UniProtKB-KW"/>
</dbReference>
<dbReference type="PROSITE" id="PS50012">
    <property type="entry name" value="RCC1_3"/>
    <property type="match status" value="5"/>
</dbReference>
<gene>
    <name evidence="8" type="ORF">Ani05nite_77470</name>
</gene>
<evidence type="ECO:0000256" key="4">
    <source>
        <dbReference type="ARBA" id="ARBA00023326"/>
    </source>
</evidence>
<dbReference type="InterPro" id="IPR009091">
    <property type="entry name" value="RCC1/BLIP-II"/>
</dbReference>
<dbReference type="Gene3D" id="2.60.40.10">
    <property type="entry name" value="Immunoglobulins"/>
    <property type="match status" value="1"/>
</dbReference>
<dbReference type="SUPFAM" id="SSF50985">
    <property type="entry name" value="RCC1/BLIP-II"/>
    <property type="match status" value="2"/>
</dbReference>
<dbReference type="EMBL" id="BOMQ01000097">
    <property type="protein sequence ID" value="GIE54213.1"/>
    <property type="molecule type" value="Genomic_DNA"/>
</dbReference>
<dbReference type="Pfam" id="PF25390">
    <property type="entry name" value="WD40_RLD"/>
    <property type="match status" value="1"/>
</dbReference>
<keyword evidence="3" id="KW-0326">Glycosidase</keyword>
<dbReference type="InterPro" id="IPR000408">
    <property type="entry name" value="Reg_chr_condens"/>
</dbReference>
<keyword evidence="5" id="KW-0472">Membrane</keyword>
<dbReference type="PROSITE" id="PS50853">
    <property type="entry name" value="FN3"/>
    <property type="match status" value="1"/>
</dbReference>
<keyword evidence="4" id="KW-0119">Carbohydrate metabolism</keyword>
<evidence type="ECO:0000313" key="9">
    <source>
        <dbReference type="Proteomes" id="UP000647172"/>
    </source>
</evidence>
<dbReference type="GO" id="GO:0016798">
    <property type="term" value="F:hydrolase activity, acting on glycosyl bonds"/>
    <property type="evidence" value="ECO:0007669"/>
    <property type="project" value="UniProtKB-KW"/>
</dbReference>
<name>A0A919MU25_9ACTN</name>
<dbReference type="PRINTS" id="PR00633">
    <property type="entry name" value="RCCNDNSATION"/>
</dbReference>
<dbReference type="Gene3D" id="2.130.10.30">
    <property type="entry name" value="Regulator of chromosome condensation 1/beta-lactamase-inhibitor protein II"/>
    <property type="match status" value="2"/>
</dbReference>
<organism evidence="8 9">
    <name type="scientific">Actinoplanes nipponensis</name>
    <dbReference type="NCBI Taxonomy" id="135950"/>
    <lineage>
        <taxon>Bacteria</taxon>
        <taxon>Bacillati</taxon>
        <taxon>Actinomycetota</taxon>
        <taxon>Actinomycetes</taxon>
        <taxon>Micromonosporales</taxon>
        <taxon>Micromonosporaceae</taxon>
        <taxon>Actinoplanes</taxon>
    </lineage>
</organism>
<feature type="signal peptide" evidence="6">
    <location>
        <begin position="1"/>
        <end position="23"/>
    </location>
</feature>
<evidence type="ECO:0000256" key="6">
    <source>
        <dbReference type="SAM" id="SignalP"/>
    </source>
</evidence>
<keyword evidence="5" id="KW-0812">Transmembrane</keyword>
<keyword evidence="9" id="KW-1185">Reference proteome</keyword>
<dbReference type="SMART" id="SM00060">
    <property type="entry name" value="FN3"/>
    <property type="match status" value="1"/>
</dbReference>
<keyword evidence="2" id="KW-0677">Repeat</keyword>
<keyword evidence="1" id="KW-0344">Guanine-nucleotide releasing factor</keyword>
<sequence length="561" mass="55841">MWIFVRRVAAALAAAALVPVWPAAGAGADPGPDAVRAVQAGLLRATGLAPGLSAAAAGPGSGLTAVGGGHACAVVQYSDLWCWGRNHHGQLGDGGTRDSARPVRVTASGRLAGAAGLLAVHAGRVHTCALALEYAAMGLVVYCWGGNDEGQLGDGSFADRSRPAQVTADAAQVVTGAEHTCVLSIELTVSCWGRNDAGQLGIGTLGTSESNPQPVPGLTDVVDLAAGDDHTCALRQNGDLWCWGSDADGRLGDGGGAGAPAPSPVRVRGGPYTEVSAGGRHTCALDRRAAASCWGAGDRGQLGRAGDPSAPGRVGHRAYAGLRAGGDSTCGITGGGAAYCWGANDDGQLAVGDHADRARPAPVDRTGIRTSTLVRLVLGRAAPVLADLSVGAGRTCAADASLVVYCTRDGVLRTVPLAPGAATAVRAAPRPRALRIAWAAPARSGADRIGAYVAVAFTGRTLEGSRSCTTTARACTVTGLTGGRRYTVLVAAVSHGGVSYSALGHGTALAAGTGAGLPITGPGPFGAAGVALVAAGWLLVTACRPRGPGRLRRPVARGRPA</sequence>
<dbReference type="Pfam" id="PF00415">
    <property type="entry name" value="RCC1"/>
    <property type="match status" value="1"/>
</dbReference>
<accession>A0A919MU25</accession>
<dbReference type="InterPro" id="IPR013783">
    <property type="entry name" value="Ig-like_fold"/>
</dbReference>
<feature type="chain" id="PRO_5038415934" description="Fibronectin type-III domain-containing protein" evidence="6">
    <location>
        <begin position="24"/>
        <end position="561"/>
    </location>
</feature>
<evidence type="ECO:0000313" key="8">
    <source>
        <dbReference type="EMBL" id="GIE54213.1"/>
    </source>
</evidence>
<proteinExistence type="predicted"/>
<evidence type="ECO:0000259" key="7">
    <source>
        <dbReference type="PROSITE" id="PS50853"/>
    </source>
</evidence>
<keyword evidence="4" id="KW-0624">Polysaccharide degradation</keyword>
<keyword evidence="6" id="KW-0732">Signal</keyword>
<feature type="transmembrane region" description="Helical" evidence="5">
    <location>
        <begin position="525"/>
        <end position="543"/>
    </location>
</feature>
<dbReference type="PANTHER" id="PTHR45982:SF1">
    <property type="entry name" value="REGULATOR OF CHROMOSOME CONDENSATION"/>
    <property type="match status" value="1"/>
</dbReference>
<keyword evidence="5" id="KW-1133">Transmembrane helix</keyword>
<dbReference type="GO" id="GO:0005737">
    <property type="term" value="C:cytoplasm"/>
    <property type="evidence" value="ECO:0007669"/>
    <property type="project" value="TreeGrafter"/>
</dbReference>
<reference evidence="8" key="1">
    <citation type="submission" date="2021-01" db="EMBL/GenBank/DDBJ databases">
        <title>Whole genome shotgun sequence of Actinoplanes nipponensis NBRC 14063.</title>
        <authorList>
            <person name="Komaki H."/>
            <person name="Tamura T."/>
        </authorList>
    </citation>
    <scope>NUCLEOTIDE SEQUENCE</scope>
    <source>
        <strain evidence="8">NBRC 14063</strain>
    </source>
</reference>
<evidence type="ECO:0000256" key="2">
    <source>
        <dbReference type="ARBA" id="ARBA00022737"/>
    </source>
</evidence>
<comment type="caution">
    <text evidence="8">The sequence shown here is derived from an EMBL/GenBank/DDBJ whole genome shotgun (WGS) entry which is preliminary data.</text>
</comment>
<dbReference type="AlphaFoldDB" id="A0A919MU25"/>
<dbReference type="GO" id="GO:0005085">
    <property type="term" value="F:guanyl-nucleotide exchange factor activity"/>
    <property type="evidence" value="ECO:0007669"/>
    <property type="project" value="TreeGrafter"/>
</dbReference>
<dbReference type="PANTHER" id="PTHR45982">
    <property type="entry name" value="REGULATOR OF CHROMOSOME CONDENSATION"/>
    <property type="match status" value="1"/>
</dbReference>
<dbReference type="InterPro" id="IPR036116">
    <property type="entry name" value="FN3_sf"/>
</dbReference>
<evidence type="ECO:0000256" key="3">
    <source>
        <dbReference type="ARBA" id="ARBA00023295"/>
    </source>
</evidence>
<dbReference type="Proteomes" id="UP000647172">
    <property type="component" value="Unassembled WGS sequence"/>
</dbReference>
<feature type="domain" description="Fibronectin type-III" evidence="7">
    <location>
        <begin position="418"/>
        <end position="513"/>
    </location>
</feature>
<dbReference type="InterPro" id="IPR003961">
    <property type="entry name" value="FN3_dom"/>
</dbReference>
<dbReference type="InterPro" id="IPR058923">
    <property type="entry name" value="RCC1-like_dom"/>
</dbReference>